<dbReference type="Proteomes" id="UP001209570">
    <property type="component" value="Unassembled WGS sequence"/>
</dbReference>
<gene>
    <name evidence="5" type="ORF">P43SY_000401</name>
</gene>
<feature type="domain" description="SET" evidence="4">
    <location>
        <begin position="253"/>
        <end position="370"/>
    </location>
</feature>
<sequence>MNRPRQPEIIVLDDSSDESSEDATPSPPRLPPSRPKLKVKRRPSPSPTSSSASSVSTPSSVQRHAVIAALEVATAMRRTPTPGKKLSTKMPTGGRRLPQRPRSVEEEEEEEKIDIIGDDGLLPEERFLLHGDGEDNEDEDEDEDDDEYDDGDTSFDDAPILRYVPFFGNDTRINIDPKRFLWNAIVVVRFVDKRVDERGLCDPRVNEKVDKSVESENNDKEDEVGALFLRKLIKVTTQRAVCGNANLLRGALKKIGVAFSATHGWGAFALETIRRGDFVYEYTGALISDDEAERRGSVYDAMRLSYLFDVNRDEVVDALRKGNKIKFANHRPNGDANLETKILRQRGEHRIVLFAKRDIAIGEELFFDYGYTNDTAPAWSQVRAPHNLHCDEDEESEVEEVLIGAGDSGDEEDDEE</sequence>
<dbReference type="EMBL" id="JAKCXM010000035">
    <property type="protein sequence ID" value="KAJ0406217.1"/>
    <property type="molecule type" value="Genomic_DNA"/>
</dbReference>
<evidence type="ECO:0000256" key="1">
    <source>
        <dbReference type="ARBA" id="ARBA00023015"/>
    </source>
</evidence>
<feature type="compositionally biased region" description="Low complexity" evidence="3">
    <location>
        <begin position="47"/>
        <end position="61"/>
    </location>
</feature>
<dbReference type="Gene3D" id="2.170.270.10">
    <property type="entry name" value="SET domain"/>
    <property type="match status" value="1"/>
</dbReference>
<dbReference type="AlphaFoldDB" id="A0AAD5Q8X6"/>
<dbReference type="PANTHER" id="PTHR45747:SF4">
    <property type="entry name" value="HISTONE-LYSINE N-METHYLTRANSFERASE E(Z)"/>
    <property type="match status" value="1"/>
</dbReference>
<dbReference type="InterPro" id="IPR045318">
    <property type="entry name" value="EZH1/2-like"/>
</dbReference>
<proteinExistence type="predicted"/>
<feature type="region of interest" description="Disordered" evidence="3">
    <location>
        <begin position="130"/>
        <end position="155"/>
    </location>
</feature>
<name>A0AAD5Q8X6_PYTIN</name>
<evidence type="ECO:0000256" key="2">
    <source>
        <dbReference type="ARBA" id="ARBA00023163"/>
    </source>
</evidence>
<dbReference type="GO" id="GO:0046976">
    <property type="term" value="F:histone H3K27 methyltransferase activity"/>
    <property type="evidence" value="ECO:0007669"/>
    <property type="project" value="TreeGrafter"/>
</dbReference>
<evidence type="ECO:0000313" key="6">
    <source>
        <dbReference type="Proteomes" id="UP001209570"/>
    </source>
</evidence>
<dbReference type="CDD" id="cd10519">
    <property type="entry name" value="SET_EZH"/>
    <property type="match status" value="1"/>
</dbReference>
<dbReference type="PANTHER" id="PTHR45747">
    <property type="entry name" value="HISTONE-LYSINE N-METHYLTRANSFERASE E(Z)"/>
    <property type="match status" value="1"/>
</dbReference>
<keyword evidence="6" id="KW-1185">Reference proteome</keyword>
<dbReference type="InterPro" id="IPR046341">
    <property type="entry name" value="SET_dom_sf"/>
</dbReference>
<evidence type="ECO:0000256" key="3">
    <source>
        <dbReference type="SAM" id="MobiDB-lite"/>
    </source>
</evidence>
<dbReference type="InterPro" id="IPR001214">
    <property type="entry name" value="SET_dom"/>
</dbReference>
<accession>A0AAD5Q8X6</accession>
<dbReference type="GO" id="GO:0031507">
    <property type="term" value="P:heterochromatin formation"/>
    <property type="evidence" value="ECO:0007669"/>
    <property type="project" value="TreeGrafter"/>
</dbReference>
<dbReference type="PROSITE" id="PS50280">
    <property type="entry name" value="SET"/>
    <property type="match status" value="1"/>
</dbReference>
<evidence type="ECO:0000313" key="5">
    <source>
        <dbReference type="EMBL" id="KAJ0406217.1"/>
    </source>
</evidence>
<evidence type="ECO:0000259" key="4">
    <source>
        <dbReference type="PROSITE" id="PS50280"/>
    </source>
</evidence>
<feature type="compositionally biased region" description="Pro residues" evidence="3">
    <location>
        <begin position="25"/>
        <end position="34"/>
    </location>
</feature>
<dbReference type="GO" id="GO:0005634">
    <property type="term" value="C:nucleus"/>
    <property type="evidence" value="ECO:0007669"/>
    <property type="project" value="TreeGrafter"/>
</dbReference>
<protein>
    <recommendedName>
        <fullName evidence="4">SET domain-containing protein</fullName>
    </recommendedName>
</protein>
<reference evidence="5" key="1">
    <citation type="submission" date="2021-12" db="EMBL/GenBank/DDBJ databases">
        <title>Prjna785345.</title>
        <authorList>
            <person name="Rujirawat T."/>
            <person name="Krajaejun T."/>
        </authorList>
    </citation>
    <scope>NUCLEOTIDE SEQUENCE</scope>
    <source>
        <strain evidence="5">Pi057C3</strain>
    </source>
</reference>
<dbReference type="GO" id="GO:0003682">
    <property type="term" value="F:chromatin binding"/>
    <property type="evidence" value="ECO:0007669"/>
    <property type="project" value="TreeGrafter"/>
</dbReference>
<feature type="compositionally biased region" description="Acidic residues" evidence="3">
    <location>
        <begin position="134"/>
        <end position="155"/>
    </location>
</feature>
<organism evidence="5 6">
    <name type="scientific">Pythium insidiosum</name>
    <name type="common">Pythiosis disease agent</name>
    <dbReference type="NCBI Taxonomy" id="114742"/>
    <lineage>
        <taxon>Eukaryota</taxon>
        <taxon>Sar</taxon>
        <taxon>Stramenopiles</taxon>
        <taxon>Oomycota</taxon>
        <taxon>Peronosporomycetes</taxon>
        <taxon>Pythiales</taxon>
        <taxon>Pythiaceae</taxon>
        <taxon>Pythium</taxon>
    </lineage>
</organism>
<feature type="region of interest" description="Disordered" evidence="3">
    <location>
        <begin position="393"/>
        <end position="416"/>
    </location>
</feature>
<dbReference type="SMART" id="SM00317">
    <property type="entry name" value="SET"/>
    <property type="match status" value="1"/>
</dbReference>
<keyword evidence="1" id="KW-0805">Transcription regulation</keyword>
<dbReference type="SUPFAM" id="SSF82199">
    <property type="entry name" value="SET domain"/>
    <property type="match status" value="1"/>
</dbReference>
<dbReference type="Pfam" id="PF00856">
    <property type="entry name" value="SET"/>
    <property type="match status" value="1"/>
</dbReference>
<comment type="caution">
    <text evidence="5">The sequence shown here is derived from an EMBL/GenBank/DDBJ whole genome shotgun (WGS) entry which is preliminary data.</text>
</comment>
<keyword evidence="2" id="KW-0804">Transcription</keyword>
<feature type="region of interest" description="Disordered" evidence="3">
    <location>
        <begin position="1"/>
        <end position="117"/>
    </location>
</feature>